<dbReference type="EMBL" id="LJGW01000223">
    <property type="protein sequence ID" value="OEV11448.1"/>
    <property type="molecule type" value="Genomic_DNA"/>
</dbReference>
<sequence length="163" mass="17212">LRRGAADPAPPLAESAAAIEAAWATLPAWCRAEEPPDASRYGTLCHGDFHLGQLVRHPRGPGGAWHLIDVDDLGLGDPAWDLARPAAWYATGLLPAPAWHTFLHAYQNGTGTASLDPWSRLDAPARTLTVQTAALAVAKAHTAGRALDEAETACAEACVRLAR</sequence>
<proteinExistence type="predicted"/>
<dbReference type="PATRIC" id="fig|518642.10.peg.2422"/>
<dbReference type="SUPFAM" id="SSF56112">
    <property type="entry name" value="Protein kinase-like (PK-like)"/>
    <property type="match status" value="1"/>
</dbReference>
<accession>A0A1E7L5L1</accession>
<organism evidence="2 3">
    <name type="scientific">Streptomyces nanshensis</name>
    <dbReference type="NCBI Taxonomy" id="518642"/>
    <lineage>
        <taxon>Bacteria</taxon>
        <taxon>Bacillati</taxon>
        <taxon>Actinomycetota</taxon>
        <taxon>Actinomycetes</taxon>
        <taxon>Kitasatosporales</taxon>
        <taxon>Streptomycetaceae</taxon>
        <taxon>Streptomyces</taxon>
    </lineage>
</organism>
<protein>
    <recommendedName>
        <fullName evidence="1">Aminoglycoside phosphotransferase domain-containing protein</fullName>
    </recommendedName>
</protein>
<dbReference type="Gene3D" id="3.90.1200.10">
    <property type="match status" value="1"/>
</dbReference>
<dbReference type="RefSeq" id="WP_171908672.1">
    <property type="nucleotide sequence ID" value="NZ_LJGW01000223.1"/>
</dbReference>
<evidence type="ECO:0000313" key="3">
    <source>
        <dbReference type="Proteomes" id="UP000176005"/>
    </source>
</evidence>
<evidence type="ECO:0000313" key="2">
    <source>
        <dbReference type="EMBL" id="OEV11448.1"/>
    </source>
</evidence>
<keyword evidence="3" id="KW-1185">Reference proteome</keyword>
<dbReference type="InterPro" id="IPR011009">
    <property type="entry name" value="Kinase-like_dom_sf"/>
</dbReference>
<dbReference type="AlphaFoldDB" id="A0A1E7L5L1"/>
<dbReference type="InterPro" id="IPR002575">
    <property type="entry name" value="Aminoglycoside_PTrfase"/>
</dbReference>
<dbReference type="Pfam" id="PF01636">
    <property type="entry name" value="APH"/>
    <property type="match status" value="1"/>
</dbReference>
<gene>
    <name evidence="2" type="ORF">AN218_13040</name>
</gene>
<comment type="caution">
    <text evidence="2">The sequence shown here is derived from an EMBL/GenBank/DDBJ whole genome shotgun (WGS) entry which is preliminary data.</text>
</comment>
<name>A0A1E7L5L1_9ACTN</name>
<feature type="domain" description="Aminoglycoside phosphotransferase" evidence="1">
    <location>
        <begin position="14"/>
        <end position="117"/>
    </location>
</feature>
<reference evidence="2 3" key="1">
    <citation type="journal article" date="2016" name="Front. Microbiol.">
        <title>Comparative Genomics Analysis of Streptomyces Species Reveals Their Adaptation to the Marine Environment and Their Diversity at the Genomic Level.</title>
        <authorList>
            <person name="Tian X."/>
            <person name="Zhang Z."/>
            <person name="Yang T."/>
            <person name="Chen M."/>
            <person name="Li J."/>
            <person name="Chen F."/>
            <person name="Yang J."/>
            <person name="Li W."/>
            <person name="Zhang B."/>
            <person name="Zhang Z."/>
            <person name="Wu J."/>
            <person name="Zhang C."/>
            <person name="Long L."/>
            <person name="Xiao J."/>
        </authorList>
    </citation>
    <scope>NUCLEOTIDE SEQUENCE [LARGE SCALE GENOMIC DNA]</scope>
    <source>
        <strain evidence="2 3">SCSIO 10429</strain>
    </source>
</reference>
<feature type="non-terminal residue" evidence="2">
    <location>
        <position position="1"/>
    </location>
</feature>
<evidence type="ECO:0000259" key="1">
    <source>
        <dbReference type="Pfam" id="PF01636"/>
    </source>
</evidence>
<dbReference type="Proteomes" id="UP000176005">
    <property type="component" value="Unassembled WGS sequence"/>
</dbReference>